<keyword evidence="2" id="KW-1185">Reference proteome</keyword>
<protein>
    <submittedName>
        <fullName evidence="1">Uncharacterized protein</fullName>
    </submittedName>
</protein>
<comment type="caution">
    <text evidence="1">The sequence shown here is derived from an EMBL/GenBank/DDBJ whole genome shotgun (WGS) entry which is preliminary data.</text>
</comment>
<dbReference type="Proteomes" id="UP001163603">
    <property type="component" value="Chromosome 10"/>
</dbReference>
<sequence length="147" mass="16373">MGIPGWRFHSKIFSQKMNRIREDFLWVCLVFGCLTSRVWSQRQPQPQGPQVPCFFILGDSLVDNGNNNGILTLARANYRPYGIDFPQGATGRFTNGRTYVDALAQLLGFPFYIPPYSRTRGPALLRGVNYASGAAGILDETGNNLVL</sequence>
<dbReference type="EMBL" id="CM047745">
    <property type="protein sequence ID" value="KAJ0024293.1"/>
    <property type="molecule type" value="Genomic_DNA"/>
</dbReference>
<reference evidence="2" key="1">
    <citation type="journal article" date="2023" name="G3 (Bethesda)">
        <title>Genome assembly and association tests identify interacting loci associated with vigor, precocity, and sex in interspecific pistachio rootstocks.</title>
        <authorList>
            <person name="Palmer W."/>
            <person name="Jacygrad E."/>
            <person name="Sagayaradj S."/>
            <person name="Cavanaugh K."/>
            <person name="Han R."/>
            <person name="Bertier L."/>
            <person name="Beede B."/>
            <person name="Kafkas S."/>
            <person name="Golino D."/>
            <person name="Preece J."/>
            <person name="Michelmore R."/>
        </authorList>
    </citation>
    <scope>NUCLEOTIDE SEQUENCE [LARGE SCALE GENOMIC DNA]</scope>
</reference>
<organism evidence="1 2">
    <name type="scientific">Pistacia integerrima</name>
    <dbReference type="NCBI Taxonomy" id="434235"/>
    <lineage>
        <taxon>Eukaryota</taxon>
        <taxon>Viridiplantae</taxon>
        <taxon>Streptophyta</taxon>
        <taxon>Embryophyta</taxon>
        <taxon>Tracheophyta</taxon>
        <taxon>Spermatophyta</taxon>
        <taxon>Magnoliopsida</taxon>
        <taxon>eudicotyledons</taxon>
        <taxon>Gunneridae</taxon>
        <taxon>Pentapetalae</taxon>
        <taxon>rosids</taxon>
        <taxon>malvids</taxon>
        <taxon>Sapindales</taxon>
        <taxon>Anacardiaceae</taxon>
        <taxon>Pistacia</taxon>
    </lineage>
</organism>
<evidence type="ECO:0000313" key="1">
    <source>
        <dbReference type="EMBL" id="KAJ0024293.1"/>
    </source>
</evidence>
<evidence type="ECO:0000313" key="2">
    <source>
        <dbReference type="Proteomes" id="UP001163603"/>
    </source>
</evidence>
<proteinExistence type="predicted"/>
<accession>A0ACC0XU52</accession>
<name>A0ACC0XU52_9ROSI</name>
<gene>
    <name evidence="1" type="ORF">Pint_07499</name>
</gene>